<dbReference type="CDD" id="cd07302">
    <property type="entry name" value="CHD"/>
    <property type="match status" value="1"/>
</dbReference>
<dbReference type="InterPro" id="IPR007890">
    <property type="entry name" value="CHASE2"/>
</dbReference>
<name>A0ABY4W6H8_9PROT</name>
<keyword evidence="1" id="KW-0812">Transmembrane</keyword>
<evidence type="ECO:0000313" key="3">
    <source>
        <dbReference type="EMBL" id="USG61517.1"/>
    </source>
</evidence>
<protein>
    <submittedName>
        <fullName evidence="3">CHASE2 domain-containing protein</fullName>
    </submittedName>
</protein>
<accession>A0ABY4W6H8</accession>
<dbReference type="RefSeq" id="WP_251934590.1">
    <property type="nucleotide sequence ID" value="NZ_CP098747.1"/>
</dbReference>
<reference evidence="3" key="1">
    <citation type="submission" date="2022-06" db="EMBL/GenBank/DDBJ databases">
        <title>Sneathiella actinostolidae sp. nov., isolated from a sea anemonein the Western Pacific Ocean.</title>
        <authorList>
            <person name="Wei M.J."/>
        </authorList>
    </citation>
    <scope>NUCLEOTIDE SEQUENCE</scope>
    <source>
        <strain evidence="3">PHK-P5</strain>
    </source>
</reference>
<dbReference type="InterPro" id="IPR029787">
    <property type="entry name" value="Nucleotide_cyclase"/>
</dbReference>
<dbReference type="Pfam" id="PF05226">
    <property type="entry name" value="CHASE2"/>
    <property type="match status" value="1"/>
</dbReference>
<proteinExistence type="predicted"/>
<feature type="transmembrane region" description="Helical" evidence="1">
    <location>
        <begin position="389"/>
        <end position="409"/>
    </location>
</feature>
<dbReference type="Proteomes" id="UP001056291">
    <property type="component" value="Chromosome"/>
</dbReference>
<evidence type="ECO:0000259" key="2">
    <source>
        <dbReference type="PROSITE" id="PS50125"/>
    </source>
</evidence>
<organism evidence="3 4">
    <name type="scientific">Sneathiella marina</name>
    <dbReference type="NCBI Taxonomy" id="2950108"/>
    <lineage>
        <taxon>Bacteria</taxon>
        <taxon>Pseudomonadati</taxon>
        <taxon>Pseudomonadota</taxon>
        <taxon>Alphaproteobacteria</taxon>
        <taxon>Sneathiellales</taxon>
        <taxon>Sneathiellaceae</taxon>
        <taxon>Sneathiella</taxon>
    </lineage>
</organism>
<evidence type="ECO:0000256" key="1">
    <source>
        <dbReference type="SAM" id="Phobius"/>
    </source>
</evidence>
<dbReference type="Gene3D" id="3.30.70.1230">
    <property type="entry name" value="Nucleotide cyclase"/>
    <property type="match status" value="1"/>
</dbReference>
<dbReference type="EMBL" id="CP098747">
    <property type="protein sequence ID" value="USG61517.1"/>
    <property type="molecule type" value="Genomic_DNA"/>
</dbReference>
<keyword evidence="1" id="KW-1133">Transmembrane helix</keyword>
<evidence type="ECO:0000313" key="4">
    <source>
        <dbReference type="Proteomes" id="UP001056291"/>
    </source>
</evidence>
<dbReference type="InterPro" id="IPR001054">
    <property type="entry name" value="A/G_cyclase"/>
</dbReference>
<dbReference type="PROSITE" id="PS50125">
    <property type="entry name" value="GUANYLATE_CYCLASE_2"/>
    <property type="match status" value="1"/>
</dbReference>
<keyword evidence="1" id="KW-0472">Membrane</keyword>
<dbReference type="SMART" id="SM01080">
    <property type="entry name" value="CHASE2"/>
    <property type="match status" value="1"/>
</dbReference>
<feature type="domain" description="Guanylate cyclase" evidence="2">
    <location>
        <begin position="643"/>
        <end position="775"/>
    </location>
</feature>
<feature type="transmembrane region" description="Helical" evidence="1">
    <location>
        <begin position="363"/>
        <end position="383"/>
    </location>
</feature>
<gene>
    <name evidence="3" type="ORF">NBZ79_00815</name>
</gene>
<feature type="transmembrane region" description="Helical" evidence="1">
    <location>
        <begin position="12"/>
        <end position="30"/>
    </location>
</feature>
<dbReference type="SUPFAM" id="SSF55073">
    <property type="entry name" value="Nucleotide cyclase"/>
    <property type="match status" value="1"/>
</dbReference>
<keyword evidence="4" id="KW-1185">Reference proteome</keyword>
<sequence length="837" mass="90908">MAQRLPVPISRLSQAMIVLGICAAIVVGFINARHLLVLRQAEDQLLSARFMVRGPIPADRNIQIVVLEEERLTTPSVILTNVTKAIEHLTENENSIIVFDQTLMDRITASNFTGNDPALSDAFISALSKSDRILTPYRFTLDSGDRTDIPEAINETAYRVYRFRDDTAPQLPLNPQAVVAPSREILAVTTPGHETFIDDGTMYRQFAYPVLGYKGEYLPSLAVEAATSFMNIAPTDVSVFFGSGLQIGSNYIPTDSSMQMALNYRGPVGSYQYRTLSEILETPNSKDKFGIVLLGAVTADQQATSVTPFDRTLPNIEVLATSIDNLLNADPLDRSQQVIILDIILIAIVGVFFALLATLRSGLVVLTLGVLMGALITVLNFKAFTLINLGLNLTFPLGTVILCAVYLFIAKKVTNRRLQVIEEAEKKDTSKYAAPWIAERVRKAKNVIAAEEAAAAAEEEAALAKAMEMQSAEEELVLTDVVLVTEEDIESSRSSKPLDAEEDILETAEPDVVEEPLFLRKPTTTETLHLSGVEEVEPAIPSEPAELSPVEAVVDTTQQEEADEVMDDVETAFVEVTKATVSEVVEESAEEADVPVDVVTDENPEIAPVSVTPPGLAEPANEDLAASGDEREKTDAAYHFDVALLFVDLTGYEAANSVLGPTRLAQIRHSLQGIVEATVSRYAGYANSFGGDGVIGIFGLPDAHMNDSINALQCARDLTEEIAQWRSNQALPEEVDLKFGIGMHYGQLSIEDSDAFNDGQLSIKGEAISVVSHLEKMSITHSKAVIASDAIVDEILTVGTSNELLNGFRPLPLQDVQSNGSRQRVWQWDGPDSTASS</sequence>
<feature type="transmembrane region" description="Helical" evidence="1">
    <location>
        <begin position="338"/>
        <end position="356"/>
    </location>
</feature>